<proteinExistence type="predicted"/>
<sequence length="122" mass="13590">EYAKIFEELVKKNVAAYEAGDAAGAASMYDAQGVVIDKKEGKCSYGTAEITKMCQAFIDMGKIEFKMPKSVFHETGYNGFHVASEFESKVVATGQVLKGCSTQLYEKKGDEWKCVYEIFEMH</sequence>
<dbReference type="InterPro" id="IPR032710">
    <property type="entry name" value="NTF2-like_dom_sf"/>
</dbReference>
<evidence type="ECO:0000313" key="2">
    <source>
        <dbReference type="Proteomes" id="UP001432322"/>
    </source>
</evidence>
<comment type="caution">
    <text evidence="1">The sequence shown here is derived from an EMBL/GenBank/DDBJ whole genome shotgun (WGS) entry which is preliminary data.</text>
</comment>
<dbReference type="Gene3D" id="3.10.450.50">
    <property type="match status" value="1"/>
</dbReference>
<dbReference type="EMBL" id="BTSY01000005">
    <property type="protein sequence ID" value="GMT26604.1"/>
    <property type="molecule type" value="Genomic_DNA"/>
</dbReference>
<protein>
    <recommendedName>
        <fullName evidence="3">DUF4440 domain-containing protein</fullName>
    </recommendedName>
</protein>
<dbReference type="PANTHER" id="PTHR31664">
    <property type="entry name" value="PROTEIN CBG16427"/>
    <property type="match status" value="1"/>
</dbReference>
<organism evidence="1 2">
    <name type="scientific">Pristionchus fissidentatus</name>
    <dbReference type="NCBI Taxonomy" id="1538716"/>
    <lineage>
        <taxon>Eukaryota</taxon>
        <taxon>Metazoa</taxon>
        <taxon>Ecdysozoa</taxon>
        <taxon>Nematoda</taxon>
        <taxon>Chromadorea</taxon>
        <taxon>Rhabditida</taxon>
        <taxon>Rhabditina</taxon>
        <taxon>Diplogasteromorpha</taxon>
        <taxon>Diplogasteroidea</taxon>
        <taxon>Neodiplogasteridae</taxon>
        <taxon>Pristionchus</taxon>
    </lineage>
</organism>
<keyword evidence="2" id="KW-1185">Reference proteome</keyword>
<dbReference type="SUPFAM" id="SSF54427">
    <property type="entry name" value="NTF2-like"/>
    <property type="match status" value="1"/>
</dbReference>
<gene>
    <name evidence="1" type="ORF">PFISCL1PPCAC_17901</name>
</gene>
<evidence type="ECO:0008006" key="3">
    <source>
        <dbReference type="Google" id="ProtNLM"/>
    </source>
</evidence>
<accession>A0AAV5W9V8</accession>
<dbReference type="Proteomes" id="UP001432322">
    <property type="component" value="Unassembled WGS sequence"/>
</dbReference>
<dbReference type="PANTHER" id="PTHR31664:SF4">
    <property type="entry name" value="DUF4440 DOMAIN-CONTAINING PROTEIN"/>
    <property type="match status" value="1"/>
</dbReference>
<feature type="non-terminal residue" evidence="1">
    <location>
        <position position="1"/>
    </location>
</feature>
<evidence type="ECO:0000313" key="1">
    <source>
        <dbReference type="EMBL" id="GMT26604.1"/>
    </source>
</evidence>
<dbReference type="AlphaFoldDB" id="A0AAV5W9V8"/>
<name>A0AAV5W9V8_9BILA</name>
<reference evidence="1" key="1">
    <citation type="submission" date="2023-10" db="EMBL/GenBank/DDBJ databases">
        <title>Genome assembly of Pristionchus species.</title>
        <authorList>
            <person name="Yoshida K."/>
            <person name="Sommer R.J."/>
        </authorList>
    </citation>
    <scope>NUCLEOTIDE SEQUENCE</scope>
    <source>
        <strain evidence="1">RS5133</strain>
    </source>
</reference>